<evidence type="ECO:0000256" key="1">
    <source>
        <dbReference type="ARBA" id="ARBA00007527"/>
    </source>
</evidence>
<dbReference type="Proteomes" id="UP000030665">
    <property type="component" value="Unassembled WGS sequence"/>
</dbReference>
<feature type="region of interest" description="Disordered" evidence="3">
    <location>
        <begin position="32"/>
        <end position="257"/>
    </location>
</feature>
<dbReference type="InterPro" id="IPR004947">
    <property type="entry name" value="DNase_II"/>
</dbReference>
<comment type="similarity">
    <text evidence="1">Belongs to the DNase II family.</text>
</comment>
<dbReference type="EMBL" id="HG806717">
    <property type="protein sequence ID" value="CDW59755.1"/>
    <property type="molecule type" value="Genomic_DNA"/>
</dbReference>
<accession>A0A077ZM88</accession>
<dbReference type="OrthoDB" id="5918135at2759"/>
<dbReference type="Pfam" id="PF03265">
    <property type="entry name" value="DNase_II"/>
    <property type="match status" value="1"/>
</dbReference>
<reference evidence="4" key="1">
    <citation type="submission" date="2014-01" db="EMBL/GenBank/DDBJ databases">
        <authorList>
            <person name="Aslett M."/>
        </authorList>
    </citation>
    <scope>NUCLEOTIDE SEQUENCE</scope>
</reference>
<dbReference type="GO" id="GO:0006309">
    <property type="term" value="P:apoptotic DNA fragmentation"/>
    <property type="evidence" value="ECO:0007669"/>
    <property type="project" value="TreeGrafter"/>
</dbReference>
<dbReference type="GO" id="GO:0004531">
    <property type="term" value="F:deoxyribonuclease II activity"/>
    <property type="evidence" value="ECO:0007669"/>
    <property type="project" value="InterPro"/>
</dbReference>
<evidence type="ECO:0000313" key="4">
    <source>
        <dbReference type="EMBL" id="CDW59755.1"/>
    </source>
</evidence>
<dbReference type="AlphaFoldDB" id="A0A077ZM88"/>
<dbReference type="STRING" id="36087.A0A077ZM88"/>
<gene>
    <name evidence="4" type="ORF">TTRE_0000809501</name>
</gene>
<evidence type="ECO:0000256" key="2">
    <source>
        <dbReference type="ARBA" id="ARBA00022801"/>
    </source>
</evidence>
<protein>
    <submittedName>
        <fullName evidence="4">Deoxyribonuclease (DNase) II</fullName>
    </submittedName>
</protein>
<organism evidence="4 5">
    <name type="scientific">Trichuris trichiura</name>
    <name type="common">Whipworm</name>
    <name type="synonym">Trichocephalus trichiurus</name>
    <dbReference type="NCBI Taxonomy" id="36087"/>
    <lineage>
        <taxon>Eukaryota</taxon>
        <taxon>Metazoa</taxon>
        <taxon>Ecdysozoa</taxon>
        <taxon>Nematoda</taxon>
        <taxon>Enoplea</taxon>
        <taxon>Dorylaimia</taxon>
        <taxon>Trichinellida</taxon>
        <taxon>Trichuridae</taxon>
        <taxon>Trichuris</taxon>
    </lineage>
</organism>
<dbReference type="PANTHER" id="PTHR10858">
    <property type="entry name" value="DEOXYRIBONUCLEASE II"/>
    <property type="match status" value="1"/>
</dbReference>
<keyword evidence="5" id="KW-1185">Reference proteome</keyword>
<evidence type="ECO:0000256" key="3">
    <source>
        <dbReference type="SAM" id="MobiDB-lite"/>
    </source>
</evidence>
<feature type="compositionally biased region" description="Basic and acidic residues" evidence="3">
    <location>
        <begin position="67"/>
        <end position="252"/>
    </location>
</feature>
<name>A0A077ZM88_TRITR</name>
<evidence type="ECO:0000313" key="5">
    <source>
        <dbReference type="Proteomes" id="UP000030665"/>
    </source>
</evidence>
<dbReference type="PANTHER" id="PTHR10858:SF23">
    <property type="entry name" value="DEOXYRIBONUCLEASE II"/>
    <property type="match status" value="1"/>
</dbReference>
<feature type="compositionally biased region" description="Basic and acidic residues" evidence="3">
    <location>
        <begin position="38"/>
        <end position="59"/>
    </location>
</feature>
<reference evidence="4" key="2">
    <citation type="submission" date="2014-03" db="EMBL/GenBank/DDBJ databases">
        <title>The whipworm genome and dual-species transcriptomics of an intimate host-pathogen interaction.</title>
        <authorList>
            <person name="Foth B.J."/>
            <person name="Tsai I.J."/>
            <person name="Reid A.J."/>
            <person name="Bancroft A.J."/>
            <person name="Nichol S."/>
            <person name="Tracey A."/>
            <person name="Holroyd N."/>
            <person name="Cotton J.A."/>
            <person name="Stanley E.J."/>
            <person name="Zarowiecki M."/>
            <person name="Liu J.Z."/>
            <person name="Huckvale T."/>
            <person name="Cooper P.J."/>
            <person name="Grencis R.K."/>
            <person name="Berriman M."/>
        </authorList>
    </citation>
    <scope>NUCLEOTIDE SEQUENCE [LARGE SCALE GENOMIC DNA]</scope>
</reference>
<keyword evidence="2" id="KW-0378">Hydrolase</keyword>
<sequence>MRAENFTVRYVLFKPAGSLRLTGFGLEGNFESVIPKNKHAEGTDTEDKSNEEEKPKENNSGEESDEEKNSKKENSGEKSDEENVKKEDSGEKSDEEKNSKEEDSGEKTDEEKNSKEEDSGEKTDEEKNSKEEDSGEKGDEKKNNNKEEDSGEKNVEEKNLKKKGTGEKSDEEKNDKEDDSGEKSDEEKNSKEEDSGEKTDDEKNSKEEDSGEKSGEEKNSRKEDSGEKSGEKKNSKEEDSGGEKSKPKDTKPKGAKGRVIKISVASICDKDRSPLYATLKKVLDVLPKESLECRQQKQNAGGISYVIFNDQLPTSPGFATHGSSKGVVAFNGKRGFFLTHSAPGFPKIGKKYEWPDHLTRQAHLFVCLDVNEKDLQSIADRLVYSSPLIYASSFGTDPLKRLRNGVTTWIPRPVFSVQSRPNKPPTAFIFKHQSFNTDLASEVASTLSRPLIVFSGTSATRYNRLDIVCTKDRSIEHVSSATINGTYWMPHAGGASWAVSKQKDMFCLLSQGRTLTGMEIGLSNYVLIILTYPFPTEKDDLPTCECFHVTQRLFFRSLKDDLPNKDESNA</sequence>
<proteinExistence type="inferred from homology"/>